<dbReference type="SMART" id="SM01073">
    <property type="entry name" value="CDC48_N"/>
    <property type="match status" value="1"/>
</dbReference>
<dbReference type="Gene3D" id="2.40.40.20">
    <property type="match status" value="1"/>
</dbReference>
<dbReference type="SUPFAM" id="SSF50692">
    <property type="entry name" value="ADC-like"/>
    <property type="match status" value="1"/>
</dbReference>
<reference evidence="2" key="1">
    <citation type="submission" date="2021-02" db="EMBL/GenBank/DDBJ databases">
        <authorList>
            <person name="Nowell W R."/>
        </authorList>
    </citation>
    <scope>NUCLEOTIDE SEQUENCE</scope>
</reference>
<accession>A0A819KD03</accession>
<dbReference type="AlphaFoldDB" id="A0A819KD03"/>
<feature type="domain" description="CDC48 N-terminal subdomain" evidence="1">
    <location>
        <begin position="19"/>
        <end position="102"/>
    </location>
</feature>
<comment type="caution">
    <text evidence="2">The sequence shown here is derived from an EMBL/GenBank/DDBJ whole genome shotgun (WGS) entry which is preliminary data.</text>
</comment>
<dbReference type="InterPro" id="IPR003338">
    <property type="entry name" value="CDC4_N-term_subdom"/>
</dbReference>
<gene>
    <name evidence="2" type="ORF">OXD698_LOCUS26501</name>
</gene>
<evidence type="ECO:0000259" key="1">
    <source>
        <dbReference type="SMART" id="SM01073"/>
    </source>
</evidence>
<organism evidence="2 3">
    <name type="scientific">Adineta steineri</name>
    <dbReference type="NCBI Taxonomy" id="433720"/>
    <lineage>
        <taxon>Eukaryota</taxon>
        <taxon>Metazoa</taxon>
        <taxon>Spiralia</taxon>
        <taxon>Gnathifera</taxon>
        <taxon>Rotifera</taxon>
        <taxon>Eurotatoria</taxon>
        <taxon>Bdelloidea</taxon>
        <taxon>Adinetida</taxon>
        <taxon>Adinetidae</taxon>
        <taxon>Adineta</taxon>
    </lineage>
</organism>
<proteinExistence type="predicted"/>
<sequence>MGSSPDLPAIPNIDENSYRLIISDAVSHDNNVAELSQSKITQLKLQDYSTIIILTSDKDLRTTCTSTSLSSCPINEIKMNRVIRHNLRLRLGDPVVIEYCGDISGADLATVEKFAAVVGHLDGKFSNVIEVSRESSSWRKCSCYTH</sequence>
<name>A0A819KD03_9BILA</name>
<protein>
    <recommendedName>
        <fullName evidence="1">CDC48 N-terminal subdomain domain-containing protein</fullName>
    </recommendedName>
</protein>
<evidence type="ECO:0000313" key="3">
    <source>
        <dbReference type="Proteomes" id="UP000663844"/>
    </source>
</evidence>
<dbReference type="InterPro" id="IPR009010">
    <property type="entry name" value="Asp_de-COase-like_dom_sf"/>
</dbReference>
<evidence type="ECO:0000313" key="2">
    <source>
        <dbReference type="EMBL" id="CAF3947725.1"/>
    </source>
</evidence>
<dbReference type="Proteomes" id="UP000663844">
    <property type="component" value="Unassembled WGS sequence"/>
</dbReference>
<dbReference type="EMBL" id="CAJOAZ010002646">
    <property type="protein sequence ID" value="CAF3947725.1"/>
    <property type="molecule type" value="Genomic_DNA"/>
</dbReference>